<evidence type="ECO:0000259" key="6">
    <source>
        <dbReference type="Pfam" id="PF00024"/>
    </source>
</evidence>
<evidence type="ECO:0000256" key="2">
    <source>
        <dbReference type="ARBA" id="ARBA00022737"/>
    </source>
</evidence>
<feature type="repeat" description="NHL" evidence="4">
    <location>
        <begin position="354"/>
        <end position="394"/>
    </location>
</feature>
<evidence type="ECO:0000256" key="4">
    <source>
        <dbReference type="PROSITE-ProRule" id="PRU00504"/>
    </source>
</evidence>
<feature type="repeat" description="NHL" evidence="4">
    <location>
        <begin position="254"/>
        <end position="293"/>
    </location>
</feature>
<comment type="caution">
    <text evidence="7">The sequence shown here is derived from an EMBL/GenBank/DDBJ whole genome shotgun (WGS) entry which is preliminary data.</text>
</comment>
<dbReference type="SUPFAM" id="SSF57184">
    <property type="entry name" value="Growth factor receptor domain"/>
    <property type="match status" value="1"/>
</dbReference>
<evidence type="ECO:0000256" key="5">
    <source>
        <dbReference type="SAM" id="SignalP"/>
    </source>
</evidence>
<evidence type="ECO:0000256" key="1">
    <source>
        <dbReference type="ARBA" id="ARBA00022729"/>
    </source>
</evidence>
<keyword evidence="3" id="KW-0325">Glycoprotein</keyword>
<accession>A0A815CCH3</accession>
<sequence length="498" mass="54042">MKGIISESYSSLFLFLVLILIPSNVENNLLDWQSSTNLSNVGYRFLPVNYQALILAEVTSKSLFTCVRTCHSTSGCRILDYDDQSKWCRLFEGNIATMGSIDNSSSSQMRVGSIKFFPQQFINRGQSCSFCQGSRYLRCLNNTCQCQQNTYFDGSMCQSQKLLGASCYNTSECRQDLNYTCLARQQCGPASIQTATIVAGYNNGQSGSNSTGLSHPTGISLGIDNALYVSDYSNHRVMRFPEGSLLGSRVAGTGFSGSGTNQLYGPTGVHVDKSSNIYVADSMNYRIMFWKMNASTGVKVAGTGSVGNTFSSFGVIAGIFVDQQGFIYICDSSYHRVMRFSPNITNGIIIGGNGVAGSGNNQLNSPYGIYFDEVQSFVYVADSGNNRVQRFQVDGLMNGTTVAGGYGAGSANNQLNNPYSVCLSTTNNALYIADPGNQRVQLWYLGATNGVTIAGNGAMIGNSSTMLTGSLDIRINVNSTNLFVSEMNYNRVWRFPLL</sequence>
<feature type="domain" description="Apple" evidence="6">
    <location>
        <begin position="56"/>
        <end position="102"/>
    </location>
</feature>
<dbReference type="PANTHER" id="PTHR10680:SF28">
    <property type="entry name" value="SMP-30_GLUCONOLACTONASE_LRE-LIKE REGION DOMAIN-CONTAINING PROTEIN"/>
    <property type="match status" value="1"/>
</dbReference>
<protein>
    <recommendedName>
        <fullName evidence="6">Apple domain-containing protein</fullName>
    </recommendedName>
</protein>
<dbReference type="PANTHER" id="PTHR10680">
    <property type="entry name" value="PEPTIDYL-GLYCINE ALPHA-AMIDATING MONOOXYGENASE"/>
    <property type="match status" value="1"/>
</dbReference>
<evidence type="ECO:0000256" key="3">
    <source>
        <dbReference type="ARBA" id="ARBA00023180"/>
    </source>
</evidence>
<feature type="signal peptide" evidence="5">
    <location>
        <begin position="1"/>
        <end position="27"/>
    </location>
</feature>
<gene>
    <name evidence="7" type="ORF">EDS130_LOCUS29791</name>
    <name evidence="8" type="ORF">XAT740_LOCUS36790</name>
</gene>
<dbReference type="InterPro" id="IPR001258">
    <property type="entry name" value="NHL_repeat"/>
</dbReference>
<proteinExistence type="predicted"/>
<feature type="chain" id="PRO_5036227128" description="Apple domain-containing protein" evidence="5">
    <location>
        <begin position="28"/>
        <end position="498"/>
    </location>
</feature>
<dbReference type="Gene3D" id="2.40.10.500">
    <property type="match status" value="1"/>
</dbReference>
<keyword evidence="9" id="KW-1185">Reference proteome</keyword>
<dbReference type="Pfam" id="PF00024">
    <property type="entry name" value="PAN_1"/>
    <property type="match status" value="1"/>
</dbReference>
<evidence type="ECO:0000313" key="7">
    <source>
        <dbReference type="EMBL" id="CAF1285445.1"/>
    </source>
</evidence>
<dbReference type="InterPro" id="IPR003609">
    <property type="entry name" value="Pan_app"/>
</dbReference>
<dbReference type="EMBL" id="CAJNOR010003807">
    <property type="protein sequence ID" value="CAF1449471.1"/>
    <property type="molecule type" value="Genomic_DNA"/>
</dbReference>
<organism evidence="7 10">
    <name type="scientific">Adineta ricciae</name>
    <name type="common">Rotifer</name>
    <dbReference type="NCBI Taxonomy" id="249248"/>
    <lineage>
        <taxon>Eukaryota</taxon>
        <taxon>Metazoa</taxon>
        <taxon>Spiralia</taxon>
        <taxon>Gnathifera</taxon>
        <taxon>Rotifera</taxon>
        <taxon>Eurotatoria</taxon>
        <taxon>Bdelloidea</taxon>
        <taxon>Adinetida</taxon>
        <taxon>Adinetidae</taxon>
        <taxon>Adineta</taxon>
    </lineage>
</organism>
<dbReference type="CDD" id="cd05819">
    <property type="entry name" value="NHL"/>
    <property type="match status" value="1"/>
</dbReference>
<evidence type="ECO:0000313" key="8">
    <source>
        <dbReference type="EMBL" id="CAF1449471.1"/>
    </source>
</evidence>
<reference evidence="7" key="1">
    <citation type="submission" date="2021-02" db="EMBL/GenBank/DDBJ databases">
        <authorList>
            <person name="Nowell W R."/>
        </authorList>
    </citation>
    <scope>NUCLEOTIDE SEQUENCE</scope>
</reference>
<dbReference type="SUPFAM" id="SSF101898">
    <property type="entry name" value="NHL repeat"/>
    <property type="match status" value="1"/>
</dbReference>
<dbReference type="EMBL" id="CAJNOJ010000204">
    <property type="protein sequence ID" value="CAF1285445.1"/>
    <property type="molecule type" value="Genomic_DNA"/>
</dbReference>
<dbReference type="PROSITE" id="PS51125">
    <property type="entry name" value="NHL"/>
    <property type="match status" value="2"/>
</dbReference>
<dbReference type="InterPro" id="IPR011042">
    <property type="entry name" value="6-blade_b-propeller_TolB-like"/>
</dbReference>
<dbReference type="AlphaFoldDB" id="A0A815CCH3"/>
<keyword evidence="1 5" id="KW-0732">Signal</keyword>
<name>A0A815CCH3_ADIRI</name>
<dbReference type="Proteomes" id="UP000663828">
    <property type="component" value="Unassembled WGS sequence"/>
</dbReference>
<dbReference type="Gene3D" id="2.120.10.30">
    <property type="entry name" value="TolB, C-terminal domain"/>
    <property type="match status" value="1"/>
</dbReference>
<keyword evidence="2" id="KW-0677">Repeat</keyword>
<evidence type="ECO:0000313" key="10">
    <source>
        <dbReference type="Proteomes" id="UP000663852"/>
    </source>
</evidence>
<evidence type="ECO:0000313" key="9">
    <source>
        <dbReference type="Proteomes" id="UP000663828"/>
    </source>
</evidence>
<dbReference type="GO" id="GO:0005576">
    <property type="term" value="C:extracellular region"/>
    <property type="evidence" value="ECO:0007669"/>
    <property type="project" value="TreeGrafter"/>
</dbReference>
<dbReference type="InterPro" id="IPR009030">
    <property type="entry name" value="Growth_fac_rcpt_cys_sf"/>
</dbReference>
<dbReference type="Proteomes" id="UP000663852">
    <property type="component" value="Unassembled WGS sequence"/>
</dbReference>
<dbReference type="OrthoDB" id="10001549at2759"/>